<accession>M2QKL4</accession>
<dbReference type="GO" id="GO:0005739">
    <property type="term" value="C:mitochondrion"/>
    <property type="evidence" value="ECO:0007669"/>
    <property type="project" value="UniProtKB-SubCell"/>
</dbReference>
<sequence length="300" mass="32233">MSFVNFPAPGQPGAPQYPNAGYPGPAPHHEHHGASHGRSDSSQMLAPGQMPPDMRPPSRGPPVVAPQAGPTSSAATGGSFEGVQFRIDHRDTNTVLYMRLQPGYEIKAKPGAMVAMDASVQIQGNLTLGFKKFFTGGQMAESRFTGPGEVLLAPEVWGDIVPIHLDGRTQWHFGKHVWLASTREVTLNTKAQSLGKTLFSGRGLFVMTASGAGMLFVQALGSIITRTLANGEQWVVDNDHLVAWTANYSVERIQAGSLLSSAKTDEGLVCRFTGPGTVYIQSRNPEALCKWIAERIPTDN</sequence>
<reference evidence="3 4" key="1">
    <citation type="journal article" date="2012" name="Proc. Natl. Acad. Sci. U.S.A.">
        <title>Comparative genomics of Ceriporiopsis subvermispora and Phanerochaete chrysosporium provide insight into selective ligninolysis.</title>
        <authorList>
            <person name="Fernandez-Fueyo E."/>
            <person name="Ruiz-Duenas F.J."/>
            <person name="Ferreira P."/>
            <person name="Floudas D."/>
            <person name="Hibbett D.S."/>
            <person name="Canessa P."/>
            <person name="Larrondo L.F."/>
            <person name="James T.Y."/>
            <person name="Seelenfreund D."/>
            <person name="Lobos S."/>
            <person name="Polanco R."/>
            <person name="Tello M."/>
            <person name="Honda Y."/>
            <person name="Watanabe T."/>
            <person name="Watanabe T."/>
            <person name="Ryu J.S."/>
            <person name="Kubicek C.P."/>
            <person name="Schmoll M."/>
            <person name="Gaskell J."/>
            <person name="Hammel K.E."/>
            <person name="St John F.J."/>
            <person name="Vanden Wymelenberg A."/>
            <person name="Sabat G."/>
            <person name="Splinter BonDurant S."/>
            <person name="Syed K."/>
            <person name="Yadav J.S."/>
            <person name="Doddapaneni H."/>
            <person name="Subramanian V."/>
            <person name="Lavin J.L."/>
            <person name="Oguiza J.A."/>
            <person name="Perez G."/>
            <person name="Pisabarro A.G."/>
            <person name="Ramirez L."/>
            <person name="Santoyo F."/>
            <person name="Master E."/>
            <person name="Coutinho P.M."/>
            <person name="Henrissat B."/>
            <person name="Lombard V."/>
            <person name="Magnuson J.K."/>
            <person name="Kuees U."/>
            <person name="Hori C."/>
            <person name="Igarashi K."/>
            <person name="Samejima M."/>
            <person name="Held B.W."/>
            <person name="Barry K.W."/>
            <person name="LaButti K.M."/>
            <person name="Lapidus A."/>
            <person name="Lindquist E.A."/>
            <person name="Lucas S.M."/>
            <person name="Riley R."/>
            <person name="Salamov A.A."/>
            <person name="Hoffmeister D."/>
            <person name="Schwenk D."/>
            <person name="Hadar Y."/>
            <person name="Yarden O."/>
            <person name="de Vries R.P."/>
            <person name="Wiebenga A."/>
            <person name="Stenlid J."/>
            <person name="Eastwood D."/>
            <person name="Grigoriev I.V."/>
            <person name="Berka R.M."/>
            <person name="Blanchette R.A."/>
            <person name="Kersten P."/>
            <person name="Martinez A.T."/>
            <person name="Vicuna R."/>
            <person name="Cullen D."/>
        </authorList>
    </citation>
    <scope>NUCLEOTIDE SEQUENCE [LARGE SCALE GENOMIC DNA]</scope>
    <source>
        <strain evidence="3 4">B</strain>
    </source>
</reference>
<dbReference type="SUPFAM" id="SSF51219">
    <property type="entry name" value="TRAP-like"/>
    <property type="match status" value="1"/>
</dbReference>
<dbReference type="Pfam" id="PF01987">
    <property type="entry name" value="AIM24"/>
    <property type="match status" value="1"/>
</dbReference>
<name>M2QKL4_CERS8</name>
<dbReference type="InterPro" id="IPR016031">
    <property type="entry name" value="Trp_RNA-bd_attenuator-like_dom"/>
</dbReference>
<evidence type="ECO:0000256" key="2">
    <source>
        <dbReference type="SAM" id="MobiDB-lite"/>
    </source>
</evidence>
<keyword evidence="4" id="KW-1185">Reference proteome</keyword>
<evidence type="ECO:0000313" key="4">
    <source>
        <dbReference type="Proteomes" id="UP000016930"/>
    </source>
</evidence>
<comment type="subcellular location">
    <subcellularLocation>
        <location evidence="1">Mitochondrion</location>
    </subcellularLocation>
</comment>
<dbReference type="PANTHER" id="PTHR43657">
    <property type="entry name" value="TRYPTOPHAN RNA-BINDING ATTENUATOR PROTEIN-LIKE PROTEIN"/>
    <property type="match status" value="1"/>
</dbReference>
<evidence type="ECO:0000313" key="3">
    <source>
        <dbReference type="EMBL" id="EMD37563.1"/>
    </source>
</evidence>
<feature type="compositionally biased region" description="Low complexity" evidence="2">
    <location>
        <begin position="7"/>
        <end position="23"/>
    </location>
</feature>
<gene>
    <name evidence="3" type="ORF">CERSUDRAFT_114200</name>
</gene>
<dbReference type="InterPro" id="IPR036983">
    <property type="entry name" value="AIM24_sf"/>
</dbReference>
<dbReference type="PANTHER" id="PTHR43657:SF1">
    <property type="entry name" value="ALTERED INHERITANCE OF MITOCHONDRIA PROTEIN 24, MITOCHONDRIAL"/>
    <property type="match status" value="1"/>
</dbReference>
<dbReference type="STRING" id="914234.M2QKL4"/>
<dbReference type="OrthoDB" id="1705416at2759"/>
<comment type="similarity">
    <text evidence="1">Belongs to the AIM24 family.</text>
</comment>
<dbReference type="EMBL" id="KB445796">
    <property type="protein sequence ID" value="EMD37563.1"/>
    <property type="molecule type" value="Genomic_DNA"/>
</dbReference>
<dbReference type="HOGENOM" id="CLU_040551_1_0_1"/>
<dbReference type="AlphaFoldDB" id="M2QKL4"/>
<dbReference type="Proteomes" id="UP000016930">
    <property type="component" value="Unassembled WGS sequence"/>
</dbReference>
<evidence type="ECO:0000256" key="1">
    <source>
        <dbReference type="RuleBase" id="RU363045"/>
    </source>
</evidence>
<feature type="region of interest" description="Disordered" evidence="2">
    <location>
        <begin position="1"/>
        <end position="78"/>
    </location>
</feature>
<organism evidence="3 4">
    <name type="scientific">Ceriporiopsis subvermispora (strain B)</name>
    <name type="common">White-rot fungus</name>
    <name type="synonym">Gelatoporia subvermispora</name>
    <dbReference type="NCBI Taxonomy" id="914234"/>
    <lineage>
        <taxon>Eukaryota</taxon>
        <taxon>Fungi</taxon>
        <taxon>Dikarya</taxon>
        <taxon>Basidiomycota</taxon>
        <taxon>Agaricomycotina</taxon>
        <taxon>Agaricomycetes</taxon>
        <taxon>Polyporales</taxon>
        <taxon>Gelatoporiaceae</taxon>
        <taxon>Gelatoporia</taxon>
    </lineage>
</organism>
<keyword evidence="1" id="KW-0496">Mitochondrion</keyword>
<dbReference type="Gene3D" id="3.60.160.10">
    <property type="entry name" value="Mitochondrial biogenesis AIM24"/>
    <property type="match status" value="1"/>
</dbReference>
<dbReference type="NCBIfam" id="TIGR00266">
    <property type="entry name" value="TIGR00266 family protein"/>
    <property type="match status" value="1"/>
</dbReference>
<feature type="compositionally biased region" description="Pro residues" evidence="2">
    <location>
        <begin position="49"/>
        <end position="64"/>
    </location>
</feature>
<protein>
    <recommendedName>
        <fullName evidence="1">Altered inheritance of mitochondria protein 24, mitochondrial</fullName>
    </recommendedName>
</protein>
<dbReference type="InterPro" id="IPR002838">
    <property type="entry name" value="AIM24"/>
</dbReference>
<proteinExistence type="inferred from homology"/>